<reference evidence="1" key="1">
    <citation type="submission" date="2023-08" db="EMBL/GenBank/DDBJ databases">
        <title>Functional and genomic diversity of the sorghum phyllosphere microbiome.</title>
        <authorList>
            <person name="Shade A."/>
        </authorList>
    </citation>
    <scope>NUCLEOTIDE SEQUENCE</scope>
    <source>
        <strain evidence="1">SORGH_AS_0885</strain>
    </source>
</reference>
<evidence type="ECO:0000313" key="1">
    <source>
        <dbReference type="EMBL" id="MDR6209270.1"/>
    </source>
</evidence>
<comment type="caution">
    <text evidence="1">The sequence shown here is derived from an EMBL/GenBank/DDBJ whole genome shotgun (WGS) entry which is preliminary data.</text>
</comment>
<gene>
    <name evidence="1" type="ORF">QE364_000962</name>
</gene>
<accession>A0ACC6IES0</accession>
<dbReference type="Proteomes" id="UP001261666">
    <property type="component" value="Unassembled WGS sequence"/>
</dbReference>
<evidence type="ECO:0000313" key="2">
    <source>
        <dbReference type="Proteomes" id="UP001261666"/>
    </source>
</evidence>
<organism evidence="1 2">
    <name type="scientific">Nocardioides zeae</name>
    <dbReference type="NCBI Taxonomy" id="1457234"/>
    <lineage>
        <taxon>Bacteria</taxon>
        <taxon>Bacillati</taxon>
        <taxon>Actinomycetota</taxon>
        <taxon>Actinomycetes</taxon>
        <taxon>Propionibacteriales</taxon>
        <taxon>Nocardioidaceae</taxon>
        <taxon>Nocardioides</taxon>
    </lineage>
</organism>
<protein>
    <submittedName>
        <fullName evidence="1">Uncharacterized protein</fullName>
    </submittedName>
</protein>
<sequence>MHPVEESATCLADDYRSRRRQGSPDPLKARRKAAVEVGMMFLNVSVTVVLSCLLVADIDPRDAALWGLASGIGAALGVVALRAYVPARVRSRSAEEPDEPEDPDGGWDVGSLVLAAVVIPVVMGLGFLLHGWLLVMIVLVFASAAPGATLTGALVAVVLSITVSVCAEYAVVHPLYLRWDIALD</sequence>
<keyword evidence="2" id="KW-1185">Reference proteome</keyword>
<dbReference type="EMBL" id="JAVIZJ010000002">
    <property type="protein sequence ID" value="MDR6209270.1"/>
    <property type="molecule type" value="Genomic_DNA"/>
</dbReference>
<name>A0ACC6IES0_9ACTN</name>
<proteinExistence type="predicted"/>